<dbReference type="PROSITE" id="PS51257">
    <property type="entry name" value="PROKAR_LIPOPROTEIN"/>
    <property type="match status" value="1"/>
</dbReference>
<protein>
    <recommendedName>
        <fullName evidence="3">Outer membrane protein beta-barrel domain-containing protein</fullName>
    </recommendedName>
</protein>
<keyword evidence="2" id="KW-1185">Reference proteome</keyword>
<dbReference type="EMBL" id="SRLC01000001">
    <property type="protein sequence ID" value="TGE25791.1"/>
    <property type="molecule type" value="Genomic_DNA"/>
</dbReference>
<dbReference type="OrthoDB" id="875142at2"/>
<evidence type="ECO:0000313" key="2">
    <source>
        <dbReference type="Proteomes" id="UP000297549"/>
    </source>
</evidence>
<comment type="caution">
    <text evidence="1">The sequence shown here is derived from an EMBL/GenBank/DDBJ whole genome shotgun (WGS) entry which is preliminary data.</text>
</comment>
<accession>A0A4Z0Q9R1</accession>
<dbReference type="AlphaFoldDB" id="A0A4Z0Q9R1"/>
<evidence type="ECO:0000313" key="1">
    <source>
        <dbReference type="EMBL" id="TGE25791.1"/>
    </source>
</evidence>
<dbReference type="RefSeq" id="WP_135463368.1">
    <property type="nucleotide sequence ID" value="NZ_SRLC01000001.1"/>
</dbReference>
<proteinExistence type="predicted"/>
<sequence length="262" mass="28800">MATRNFYQYLSQLALLAGLGSCTVYTPMQPTVSTVSQQGQLELTGSLQPNTRLEGTAVYSPLPHLLVTAAGSFQPKLAENTYATTRQWEAGLGSYVHLSPRWVLTGLAGYGAATAQKALAEFPIGGINTYHARYSKVFGQLSLAHERQAQSFGLVYRLANVRYGQLEYRFGSSPEVLAIPMQNAFRHEGLAFYRVSLDPRDRWQLQATAGLSVAQQPAPLVAPEGPGRNDYYAENREARKASRPVPMVSLGVVFRPQFGRDK</sequence>
<reference evidence="1 2" key="1">
    <citation type="submission" date="2019-04" db="EMBL/GenBank/DDBJ databases">
        <authorList>
            <person name="Feng G."/>
            <person name="Zhang J."/>
            <person name="Zhu H."/>
        </authorList>
    </citation>
    <scope>NUCLEOTIDE SEQUENCE [LARGE SCALE GENOMIC DNA]</scope>
    <source>
        <strain evidence="1 2">JCM 31653</strain>
    </source>
</reference>
<organism evidence="1 2">
    <name type="scientific">Hymenobacter aquaticus</name>
    <dbReference type="NCBI Taxonomy" id="1867101"/>
    <lineage>
        <taxon>Bacteria</taxon>
        <taxon>Pseudomonadati</taxon>
        <taxon>Bacteroidota</taxon>
        <taxon>Cytophagia</taxon>
        <taxon>Cytophagales</taxon>
        <taxon>Hymenobacteraceae</taxon>
        <taxon>Hymenobacter</taxon>
    </lineage>
</organism>
<dbReference type="Proteomes" id="UP000297549">
    <property type="component" value="Unassembled WGS sequence"/>
</dbReference>
<evidence type="ECO:0008006" key="3">
    <source>
        <dbReference type="Google" id="ProtNLM"/>
    </source>
</evidence>
<name>A0A4Z0Q9R1_9BACT</name>
<gene>
    <name evidence="1" type="ORF">E5K00_11550</name>
</gene>